<dbReference type="RefSeq" id="XP_022401848.1">
    <property type="nucleotide sequence ID" value="XM_022541762.1"/>
</dbReference>
<gene>
    <name evidence="2" type="ORF">ASPGLDRAFT_1422910</name>
</gene>
<evidence type="ECO:0000313" key="2">
    <source>
        <dbReference type="EMBL" id="OJJ85150.1"/>
    </source>
</evidence>
<proteinExistence type="predicted"/>
<sequence length="201" mass="22462">MVGADTPGRQTPFQGTVCGDGYGDSTSGEHSEHIRVRGLGIWMMWFGNTPSLSQDWLVEVVYISFVMLYYRGMLREVLWMYGGLPSTSLNRGGLLFLLHGEGKNDASETMSFAGCTSTWSSTTGKTPLRRTSYLVYRSVLHCREGYVGIPPDDCINQHKRRNSIPASAPSEPYFRKTVSNLPPLLVDAYSNLTNPRDFQHL</sequence>
<feature type="region of interest" description="Disordered" evidence="1">
    <location>
        <begin position="1"/>
        <end position="28"/>
    </location>
</feature>
<organism evidence="2 3">
    <name type="scientific">Aspergillus glaucus CBS 516.65</name>
    <dbReference type="NCBI Taxonomy" id="1160497"/>
    <lineage>
        <taxon>Eukaryota</taxon>
        <taxon>Fungi</taxon>
        <taxon>Dikarya</taxon>
        <taxon>Ascomycota</taxon>
        <taxon>Pezizomycotina</taxon>
        <taxon>Eurotiomycetes</taxon>
        <taxon>Eurotiomycetidae</taxon>
        <taxon>Eurotiales</taxon>
        <taxon>Aspergillaceae</taxon>
        <taxon>Aspergillus</taxon>
        <taxon>Aspergillus subgen. Aspergillus</taxon>
    </lineage>
</organism>
<accession>A0A1L9VMQ0</accession>
<protein>
    <submittedName>
        <fullName evidence="2">Uncharacterized protein</fullName>
    </submittedName>
</protein>
<dbReference type="GeneID" id="34458023"/>
<evidence type="ECO:0000256" key="1">
    <source>
        <dbReference type="SAM" id="MobiDB-lite"/>
    </source>
</evidence>
<dbReference type="Proteomes" id="UP000184300">
    <property type="component" value="Unassembled WGS sequence"/>
</dbReference>
<keyword evidence="3" id="KW-1185">Reference proteome</keyword>
<name>A0A1L9VMQ0_ASPGL</name>
<evidence type="ECO:0000313" key="3">
    <source>
        <dbReference type="Proteomes" id="UP000184300"/>
    </source>
</evidence>
<dbReference type="EMBL" id="KV878895">
    <property type="protein sequence ID" value="OJJ85150.1"/>
    <property type="molecule type" value="Genomic_DNA"/>
</dbReference>
<dbReference type="AlphaFoldDB" id="A0A1L9VMQ0"/>
<reference evidence="3" key="1">
    <citation type="journal article" date="2017" name="Genome Biol.">
        <title>Comparative genomics reveals high biological diversity and specific adaptations in the industrially and medically important fungal genus Aspergillus.</title>
        <authorList>
            <person name="de Vries R.P."/>
            <person name="Riley R."/>
            <person name="Wiebenga A."/>
            <person name="Aguilar-Osorio G."/>
            <person name="Amillis S."/>
            <person name="Uchima C.A."/>
            <person name="Anderluh G."/>
            <person name="Asadollahi M."/>
            <person name="Askin M."/>
            <person name="Barry K."/>
            <person name="Battaglia E."/>
            <person name="Bayram O."/>
            <person name="Benocci T."/>
            <person name="Braus-Stromeyer S.A."/>
            <person name="Caldana C."/>
            <person name="Canovas D."/>
            <person name="Cerqueira G.C."/>
            <person name="Chen F."/>
            <person name="Chen W."/>
            <person name="Choi C."/>
            <person name="Clum A."/>
            <person name="Dos Santos R.A."/>
            <person name="Damasio A.R."/>
            <person name="Diallinas G."/>
            <person name="Emri T."/>
            <person name="Fekete E."/>
            <person name="Flipphi M."/>
            <person name="Freyberg S."/>
            <person name="Gallo A."/>
            <person name="Gournas C."/>
            <person name="Habgood R."/>
            <person name="Hainaut M."/>
            <person name="Harispe M.L."/>
            <person name="Henrissat B."/>
            <person name="Hilden K.S."/>
            <person name="Hope R."/>
            <person name="Hossain A."/>
            <person name="Karabika E."/>
            <person name="Karaffa L."/>
            <person name="Karanyi Z."/>
            <person name="Krasevec N."/>
            <person name="Kuo A."/>
            <person name="Kusch H."/>
            <person name="LaButti K."/>
            <person name="Lagendijk E.L."/>
            <person name="Lapidus A."/>
            <person name="Levasseur A."/>
            <person name="Lindquist E."/>
            <person name="Lipzen A."/>
            <person name="Logrieco A.F."/>
            <person name="MacCabe A."/>
            <person name="Maekelae M.R."/>
            <person name="Malavazi I."/>
            <person name="Melin P."/>
            <person name="Meyer V."/>
            <person name="Mielnichuk N."/>
            <person name="Miskei M."/>
            <person name="Molnar A.P."/>
            <person name="Mule G."/>
            <person name="Ngan C.Y."/>
            <person name="Orejas M."/>
            <person name="Orosz E."/>
            <person name="Ouedraogo J.P."/>
            <person name="Overkamp K.M."/>
            <person name="Park H.-S."/>
            <person name="Perrone G."/>
            <person name="Piumi F."/>
            <person name="Punt P.J."/>
            <person name="Ram A.F."/>
            <person name="Ramon A."/>
            <person name="Rauscher S."/>
            <person name="Record E."/>
            <person name="Riano-Pachon D.M."/>
            <person name="Robert V."/>
            <person name="Roehrig J."/>
            <person name="Ruller R."/>
            <person name="Salamov A."/>
            <person name="Salih N.S."/>
            <person name="Samson R.A."/>
            <person name="Sandor E."/>
            <person name="Sanguinetti M."/>
            <person name="Schuetze T."/>
            <person name="Sepcic K."/>
            <person name="Shelest E."/>
            <person name="Sherlock G."/>
            <person name="Sophianopoulou V."/>
            <person name="Squina F.M."/>
            <person name="Sun H."/>
            <person name="Susca A."/>
            <person name="Todd R.B."/>
            <person name="Tsang A."/>
            <person name="Unkles S.E."/>
            <person name="van de Wiele N."/>
            <person name="van Rossen-Uffink D."/>
            <person name="Oliveira J.V."/>
            <person name="Vesth T.C."/>
            <person name="Visser J."/>
            <person name="Yu J.-H."/>
            <person name="Zhou M."/>
            <person name="Andersen M.R."/>
            <person name="Archer D.B."/>
            <person name="Baker S.E."/>
            <person name="Benoit I."/>
            <person name="Brakhage A.A."/>
            <person name="Braus G.H."/>
            <person name="Fischer R."/>
            <person name="Frisvad J.C."/>
            <person name="Goldman G.H."/>
            <person name="Houbraken J."/>
            <person name="Oakley B."/>
            <person name="Pocsi I."/>
            <person name="Scazzocchio C."/>
            <person name="Seiboth B."/>
            <person name="vanKuyk P.A."/>
            <person name="Wortman J."/>
            <person name="Dyer P.S."/>
            <person name="Grigoriev I.V."/>
        </authorList>
    </citation>
    <scope>NUCLEOTIDE SEQUENCE [LARGE SCALE GENOMIC DNA]</scope>
    <source>
        <strain evidence="3">CBS 516.65</strain>
    </source>
</reference>
<dbReference type="VEuPathDB" id="FungiDB:ASPGLDRAFT_1422910"/>